<dbReference type="EMBL" id="SOAM01000001">
    <property type="protein sequence ID" value="TDS80080.1"/>
    <property type="molecule type" value="Genomic_DNA"/>
</dbReference>
<evidence type="ECO:0000313" key="1">
    <source>
        <dbReference type="EMBL" id="TDS80080.1"/>
    </source>
</evidence>
<sequence>MVCCDGGGLHGWSRVPVPRMGETMILLTRLNGTTFAVNPDLVERIQEQPDTTVVLVDGTTFIVTETIDEVIDEIAEYRARVIALAHSMHFEAPAAVPASAKGPRRFGVVDGAKAPVRPVGGR</sequence>
<dbReference type="PANTHER" id="PTHR39185">
    <property type="entry name" value="SWARMING MOTILITY PROTEIN SWRD"/>
    <property type="match status" value="1"/>
</dbReference>
<comment type="caution">
    <text evidence="1">The sequence shown here is derived from an EMBL/GenBank/DDBJ whole genome shotgun (WGS) entry which is preliminary data.</text>
</comment>
<keyword evidence="2" id="KW-1185">Reference proteome</keyword>
<protein>
    <submittedName>
        <fullName evidence="1">Uncharacterized protein YlzI (FlbEa/FlbD family)</fullName>
    </submittedName>
</protein>
<accession>A0A4R7FQM1</accession>
<proteinExistence type="predicted"/>
<evidence type="ECO:0000313" key="2">
    <source>
        <dbReference type="Proteomes" id="UP000295344"/>
    </source>
</evidence>
<name>A0A4R7FQM1_9MICO</name>
<dbReference type="Pfam" id="PF06289">
    <property type="entry name" value="FlbD"/>
    <property type="match status" value="1"/>
</dbReference>
<dbReference type="InterPro" id="IPR009384">
    <property type="entry name" value="SwrD-like"/>
</dbReference>
<reference evidence="1 2" key="1">
    <citation type="submission" date="2019-03" db="EMBL/GenBank/DDBJ databases">
        <title>Genomic Encyclopedia of Archaeal and Bacterial Type Strains, Phase II (KMG-II): from individual species to whole genera.</title>
        <authorList>
            <person name="Goeker M."/>
        </authorList>
    </citation>
    <scope>NUCLEOTIDE SEQUENCE [LARGE SCALE GENOMIC DNA]</scope>
    <source>
        <strain evidence="1 2">DSM 24782</strain>
    </source>
</reference>
<dbReference type="PANTHER" id="PTHR39185:SF1">
    <property type="entry name" value="SWARMING MOTILITY PROTEIN SWRD"/>
    <property type="match status" value="1"/>
</dbReference>
<dbReference type="AlphaFoldDB" id="A0A4R7FQM1"/>
<organism evidence="1 2">
    <name type="scientific">Amnibacterium kyonggiense</name>
    <dbReference type="NCBI Taxonomy" id="595671"/>
    <lineage>
        <taxon>Bacteria</taxon>
        <taxon>Bacillati</taxon>
        <taxon>Actinomycetota</taxon>
        <taxon>Actinomycetes</taxon>
        <taxon>Micrococcales</taxon>
        <taxon>Microbacteriaceae</taxon>
        <taxon>Amnibacterium</taxon>
    </lineage>
</organism>
<dbReference type="Proteomes" id="UP000295344">
    <property type="component" value="Unassembled WGS sequence"/>
</dbReference>
<gene>
    <name evidence="1" type="ORF">CLV52_0633</name>
</gene>